<accession>A0A7I4YXA5</accession>
<reference evidence="3" key="1">
    <citation type="submission" date="2020-12" db="UniProtKB">
        <authorList>
            <consortium name="WormBaseParasite"/>
        </authorList>
    </citation>
    <scope>IDENTIFICATION</scope>
    <source>
        <strain evidence="3">MHco3</strain>
    </source>
</reference>
<keyword evidence="1" id="KW-1133">Transmembrane helix</keyword>
<organism evidence="2 3">
    <name type="scientific">Haemonchus contortus</name>
    <name type="common">Barber pole worm</name>
    <dbReference type="NCBI Taxonomy" id="6289"/>
    <lineage>
        <taxon>Eukaryota</taxon>
        <taxon>Metazoa</taxon>
        <taxon>Ecdysozoa</taxon>
        <taxon>Nematoda</taxon>
        <taxon>Chromadorea</taxon>
        <taxon>Rhabditida</taxon>
        <taxon>Rhabditina</taxon>
        <taxon>Rhabditomorpha</taxon>
        <taxon>Strongyloidea</taxon>
        <taxon>Trichostrongylidae</taxon>
        <taxon>Haemonchus</taxon>
    </lineage>
</organism>
<evidence type="ECO:0000313" key="2">
    <source>
        <dbReference type="Proteomes" id="UP000025227"/>
    </source>
</evidence>
<feature type="transmembrane region" description="Helical" evidence="1">
    <location>
        <begin position="12"/>
        <end position="34"/>
    </location>
</feature>
<keyword evidence="2" id="KW-1185">Reference proteome</keyword>
<evidence type="ECO:0000313" key="3">
    <source>
        <dbReference type="WBParaSite" id="HCON_00157060-00001"/>
    </source>
</evidence>
<protein>
    <submittedName>
        <fullName evidence="3">FXYD domain-containing ion transport regulator</fullName>
    </submittedName>
</protein>
<name>A0A7I4YXA5_HAECO</name>
<dbReference type="Proteomes" id="UP000025227">
    <property type="component" value="Unplaced"/>
</dbReference>
<dbReference type="OrthoDB" id="5786091at2759"/>
<keyword evidence="1" id="KW-0472">Membrane</keyword>
<evidence type="ECO:0000256" key="1">
    <source>
        <dbReference type="SAM" id="Phobius"/>
    </source>
</evidence>
<proteinExistence type="predicted"/>
<dbReference type="Pfam" id="PF21525">
    <property type="entry name" value="Nlp36"/>
    <property type="match status" value="1"/>
</dbReference>
<keyword evidence="1" id="KW-0812">Transmembrane</keyword>
<dbReference type="WBParaSite" id="HCON_00157060-00001">
    <property type="protein sequence ID" value="HCON_00157060-00001"/>
    <property type="gene ID" value="HCON_00157060"/>
</dbReference>
<dbReference type="AlphaFoldDB" id="A0A7I4YXA5"/>
<sequence length="92" mass="10500">VDLKQHLDVLDYFGGLAVCCAFFAIIFIISNTCIRLCCISKEEKVTSTPFSQIRRSQPYRTLVSYHRRFSLKRDPPKQQNSDGCLVVVTAEN</sequence>